<dbReference type="AlphaFoldDB" id="A0A645FHF9"/>
<accession>A0A645FHF9</accession>
<proteinExistence type="predicted"/>
<name>A0A645FHF9_9ZZZZ</name>
<dbReference type="AntiFam" id="ANF00091">
    <property type="entry name" value="Shadow ORF (opposite smc)"/>
</dbReference>
<comment type="caution">
    <text evidence="1">The sequence shown here is derived from an EMBL/GenBank/DDBJ whole genome shotgun (WGS) entry which is preliminary data.</text>
</comment>
<reference evidence="1" key="1">
    <citation type="submission" date="2019-08" db="EMBL/GenBank/DDBJ databases">
        <authorList>
            <person name="Kucharzyk K."/>
            <person name="Murdoch R.W."/>
            <person name="Higgins S."/>
            <person name="Loffler F."/>
        </authorList>
    </citation>
    <scope>NUCLEOTIDE SEQUENCE</scope>
</reference>
<protein>
    <submittedName>
        <fullName evidence="1">Uncharacterized protein</fullName>
    </submittedName>
</protein>
<dbReference type="EMBL" id="VSSQ01057931">
    <property type="protein sequence ID" value="MPN11693.1"/>
    <property type="molecule type" value="Genomic_DNA"/>
</dbReference>
<organism evidence="1">
    <name type="scientific">bioreactor metagenome</name>
    <dbReference type="NCBI Taxonomy" id="1076179"/>
    <lineage>
        <taxon>unclassified sequences</taxon>
        <taxon>metagenomes</taxon>
        <taxon>ecological metagenomes</taxon>
    </lineage>
</organism>
<dbReference type="AntiFam" id="ANF00168">
    <property type="entry name" value="Shadow ORF (opposite smc)"/>
</dbReference>
<gene>
    <name evidence="1" type="ORF">SDC9_159000</name>
</gene>
<evidence type="ECO:0000313" key="1">
    <source>
        <dbReference type="EMBL" id="MPN11693.1"/>
    </source>
</evidence>
<sequence>MLLFVLGKLVVQPFDAFHTLFLVVKVQVHIQEFQPIAEGHIPFGIGHLFLQRLHLAVKLRNDILQPQDIFVRFFQIALGFFLAHAVFHDARRFLKNLPPRDRLTA</sequence>